<dbReference type="Proteomes" id="UP000230233">
    <property type="component" value="Chromosome X"/>
</dbReference>
<dbReference type="CDD" id="cd01650">
    <property type="entry name" value="RT_nLTR_like"/>
    <property type="match status" value="1"/>
</dbReference>
<proteinExistence type="predicted"/>
<dbReference type="InterPro" id="IPR043502">
    <property type="entry name" value="DNA/RNA_pol_sf"/>
</dbReference>
<evidence type="ECO:0000259" key="1">
    <source>
        <dbReference type="PROSITE" id="PS50878"/>
    </source>
</evidence>
<protein>
    <recommendedName>
        <fullName evidence="1">Reverse transcriptase domain-containing protein</fullName>
    </recommendedName>
</protein>
<sequence length="540" mass="61735">MNLTINEIYENLIAHLKQALKISVQQIITPLGSTSLPTHLVLLEKEVAVKYDIAQITRNIDDFKIYVVLARKFRKNLAKFKGNEELKKLEKYGTSKFSRFSKSLLKPKTAASVTLTDATGTSLKSDEDKSNLLADSYEKQYTNPRTEQFNLPPNYVSHQPFIYVTDDEVYKRICAAKSSCSDTSDEVPFKFIKLIAPLISSALAQFFNLTMMKGCVPSRWKSSIIIPLPKKSKPTNPVDYRPISLTSHLCRLYERCILSRLASYLDERQFWSMNQHGFRAKKSTVTNMMETLNDWTNIIENKGQVDVIYLDFSKAFDKIPHDRLLNKLLQLKLNAHLLMWIDNFLSDRNYRVKVGTTLSCSKPATCGVPQGAVLSPVLFGIYVNEISSILPSEVRCKQFADDTKLYAPIYKNDSANPLQTSIDIIQNWSKQSKLPLNVNKTVALTLGKSNKSVDYFIEGQSIKKEKITRDLGFIVSDKLDFSEHWRLATNKSKYLLSQVFQQFNSKNTRLMVLLYKVFIRPVLEYGTCKTLLQEDFIVVN</sequence>
<name>A0A2G5SLK3_9PELO</name>
<dbReference type="PANTHER" id="PTHR33332">
    <property type="entry name" value="REVERSE TRANSCRIPTASE DOMAIN-CONTAINING PROTEIN"/>
    <property type="match status" value="1"/>
</dbReference>
<comment type="caution">
    <text evidence="2">The sequence shown here is derived from an EMBL/GenBank/DDBJ whole genome shotgun (WGS) entry which is preliminary data.</text>
</comment>
<dbReference type="SUPFAM" id="SSF56672">
    <property type="entry name" value="DNA/RNA polymerases"/>
    <property type="match status" value="1"/>
</dbReference>
<dbReference type="STRING" id="1611254.A0A2G5SLK3"/>
<keyword evidence="3" id="KW-1185">Reference proteome</keyword>
<evidence type="ECO:0000313" key="2">
    <source>
        <dbReference type="EMBL" id="PIC15799.1"/>
    </source>
</evidence>
<accession>A0A2G5SLK3</accession>
<evidence type="ECO:0000313" key="3">
    <source>
        <dbReference type="Proteomes" id="UP000230233"/>
    </source>
</evidence>
<reference evidence="3" key="1">
    <citation type="submission" date="2017-10" db="EMBL/GenBank/DDBJ databases">
        <title>Rapid genome shrinkage in a self-fertile nematode reveals novel sperm competition proteins.</title>
        <authorList>
            <person name="Yin D."/>
            <person name="Schwarz E.M."/>
            <person name="Thomas C.G."/>
            <person name="Felde R.L."/>
            <person name="Korf I.F."/>
            <person name="Cutter A.D."/>
            <person name="Schartner C.M."/>
            <person name="Ralston E.J."/>
            <person name="Meyer B.J."/>
            <person name="Haag E.S."/>
        </authorList>
    </citation>
    <scope>NUCLEOTIDE SEQUENCE [LARGE SCALE GENOMIC DNA]</scope>
    <source>
        <strain evidence="3">JU1422</strain>
    </source>
</reference>
<dbReference type="PROSITE" id="PS50878">
    <property type="entry name" value="RT_POL"/>
    <property type="match status" value="1"/>
</dbReference>
<gene>
    <name evidence="2" type="primary">Cnig_chr_X.g22637</name>
    <name evidence="2" type="ORF">B9Z55_022637</name>
</gene>
<feature type="domain" description="Reverse transcriptase" evidence="1">
    <location>
        <begin position="209"/>
        <end position="475"/>
    </location>
</feature>
<dbReference type="OrthoDB" id="5864445at2759"/>
<organism evidence="2 3">
    <name type="scientific">Caenorhabditis nigoni</name>
    <dbReference type="NCBI Taxonomy" id="1611254"/>
    <lineage>
        <taxon>Eukaryota</taxon>
        <taxon>Metazoa</taxon>
        <taxon>Ecdysozoa</taxon>
        <taxon>Nematoda</taxon>
        <taxon>Chromadorea</taxon>
        <taxon>Rhabditida</taxon>
        <taxon>Rhabditina</taxon>
        <taxon>Rhabditomorpha</taxon>
        <taxon>Rhabditoidea</taxon>
        <taxon>Rhabditidae</taxon>
        <taxon>Peloderinae</taxon>
        <taxon>Caenorhabditis</taxon>
    </lineage>
</organism>
<dbReference type="InterPro" id="IPR000477">
    <property type="entry name" value="RT_dom"/>
</dbReference>
<dbReference type="Pfam" id="PF00078">
    <property type="entry name" value="RVT_1"/>
    <property type="match status" value="1"/>
</dbReference>
<dbReference type="AlphaFoldDB" id="A0A2G5SLK3"/>
<dbReference type="EMBL" id="PDUG01000006">
    <property type="protein sequence ID" value="PIC15799.1"/>
    <property type="molecule type" value="Genomic_DNA"/>
</dbReference>